<dbReference type="PROSITE" id="PS50887">
    <property type="entry name" value="GGDEF"/>
    <property type="match status" value="1"/>
</dbReference>
<dbReference type="InterPro" id="IPR029016">
    <property type="entry name" value="GAF-like_dom_sf"/>
</dbReference>
<keyword evidence="4" id="KW-1185">Reference proteome</keyword>
<dbReference type="InterPro" id="IPR035919">
    <property type="entry name" value="EAL_sf"/>
</dbReference>
<dbReference type="SUPFAM" id="SSF55781">
    <property type="entry name" value="GAF domain-like"/>
    <property type="match status" value="1"/>
</dbReference>
<dbReference type="InterPro" id="IPR050706">
    <property type="entry name" value="Cyclic-di-GMP_PDE-like"/>
</dbReference>
<evidence type="ECO:0000313" key="3">
    <source>
        <dbReference type="EMBL" id="GAA4857336.1"/>
    </source>
</evidence>
<evidence type="ECO:0008006" key="5">
    <source>
        <dbReference type="Google" id="ProtNLM"/>
    </source>
</evidence>
<protein>
    <recommendedName>
        <fullName evidence="5">EAL domain-containing protein</fullName>
    </recommendedName>
</protein>
<dbReference type="InterPro" id="IPR003018">
    <property type="entry name" value="GAF"/>
</dbReference>
<dbReference type="PANTHER" id="PTHR33121">
    <property type="entry name" value="CYCLIC DI-GMP PHOSPHODIESTERASE PDEF"/>
    <property type="match status" value="1"/>
</dbReference>
<dbReference type="InterPro" id="IPR001633">
    <property type="entry name" value="EAL_dom"/>
</dbReference>
<feature type="domain" description="EAL" evidence="1">
    <location>
        <begin position="370"/>
        <end position="621"/>
    </location>
</feature>
<evidence type="ECO:0000259" key="2">
    <source>
        <dbReference type="PROSITE" id="PS50887"/>
    </source>
</evidence>
<dbReference type="Proteomes" id="UP001501323">
    <property type="component" value="Unassembled WGS sequence"/>
</dbReference>
<proteinExistence type="predicted"/>
<dbReference type="InterPro" id="IPR043128">
    <property type="entry name" value="Rev_trsase/Diguanyl_cyclase"/>
</dbReference>
<dbReference type="SUPFAM" id="SSF141868">
    <property type="entry name" value="EAL domain-like"/>
    <property type="match status" value="1"/>
</dbReference>
<dbReference type="Gene3D" id="3.20.20.450">
    <property type="entry name" value="EAL domain"/>
    <property type="match status" value="1"/>
</dbReference>
<gene>
    <name evidence="3" type="ORF">GCM10023332_06310</name>
</gene>
<dbReference type="SUPFAM" id="SSF55073">
    <property type="entry name" value="Nucleotide cyclase"/>
    <property type="match status" value="1"/>
</dbReference>
<organism evidence="3 4">
    <name type="scientific">Luteimonas vadosa</name>
    <dbReference type="NCBI Taxonomy" id="1165507"/>
    <lineage>
        <taxon>Bacteria</taxon>
        <taxon>Pseudomonadati</taxon>
        <taxon>Pseudomonadota</taxon>
        <taxon>Gammaproteobacteria</taxon>
        <taxon>Lysobacterales</taxon>
        <taxon>Lysobacteraceae</taxon>
        <taxon>Luteimonas</taxon>
    </lineage>
</organism>
<feature type="domain" description="GGDEF" evidence="2">
    <location>
        <begin position="229"/>
        <end position="361"/>
    </location>
</feature>
<dbReference type="Gene3D" id="3.30.450.40">
    <property type="match status" value="1"/>
</dbReference>
<accession>A0ABP9DR14</accession>
<dbReference type="InterPro" id="IPR029787">
    <property type="entry name" value="Nucleotide_cyclase"/>
</dbReference>
<dbReference type="PANTHER" id="PTHR33121:SF70">
    <property type="entry name" value="SIGNALING PROTEIN YKOW"/>
    <property type="match status" value="1"/>
</dbReference>
<dbReference type="EMBL" id="BAABJY010000001">
    <property type="protein sequence ID" value="GAA4857336.1"/>
    <property type="molecule type" value="Genomic_DNA"/>
</dbReference>
<sequence length="621" mass="67903">MPSALASQVDRPDAGEAARHAAALRVLTRTVWHPDCTFDTALAEISRTAAETLEVGRVNVWRLERDACRLACIHAYDLRKDEHACREELETLPLDAAYASQLDSVRVITYDDVGAGVASTPTSREWKAYFQRHGIQSLLDAPVLVEGELQGVICHEHLDEPRNWSPGQKAFAGSMGDFVAMALEIVRRRNAEEEVSHLKLHDGTTNLPNRDFLLEALSQRMHVPQSVDQLPAVVHVKVGLAQGAPLPGQSDTMEDVHAQVASRLRALVDDGVQLSRVRPDGFAFVPGATWSQRDVVHLAERCVEAAQNPLDAASMTRIQASVGVAFAEPGDSDARKLLRQAEQASEQALSDGGQRFQVFDAGHHQRLVQRLELEGTLWRAFNERRFEVHFQPEVCLDSGRWLGAEALMRWRRDGEVVVAGEFIDAAESCGLVVPLGEWVLEQACQSAAAWPAGPEGRLPGLRVNLSTRQFESCGLADMVAGCLERAGLAADRLCLEITETTLMRDLEAARALIVSLRRLGVSIAIDDFGTGYSSFAHLKQFPIDVLKLDRSFVAGVPGNQVDQAIVSAVRALATGMGVVVVVEGVETRGQADWLRDQGFRLAQGFLFASALPDTELLARFA</sequence>
<dbReference type="CDD" id="cd01948">
    <property type="entry name" value="EAL"/>
    <property type="match status" value="1"/>
</dbReference>
<dbReference type="RefSeq" id="WP_345294037.1">
    <property type="nucleotide sequence ID" value="NZ_BAABJY010000001.1"/>
</dbReference>
<dbReference type="InterPro" id="IPR000160">
    <property type="entry name" value="GGDEF_dom"/>
</dbReference>
<dbReference type="Pfam" id="PF00563">
    <property type="entry name" value="EAL"/>
    <property type="match status" value="1"/>
</dbReference>
<dbReference type="SMART" id="SM00052">
    <property type="entry name" value="EAL"/>
    <property type="match status" value="1"/>
</dbReference>
<dbReference type="Pfam" id="PF01590">
    <property type="entry name" value="GAF"/>
    <property type="match status" value="1"/>
</dbReference>
<dbReference type="Gene3D" id="3.30.70.270">
    <property type="match status" value="1"/>
</dbReference>
<evidence type="ECO:0000313" key="4">
    <source>
        <dbReference type="Proteomes" id="UP001501323"/>
    </source>
</evidence>
<evidence type="ECO:0000259" key="1">
    <source>
        <dbReference type="PROSITE" id="PS50883"/>
    </source>
</evidence>
<comment type="caution">
    <text evidence="3">The sequence shown here is derived from an EMBL/GenBank/DDBJ whole genome shotgun (WGS) entry which is preliminary data.</text>
</comment>
<dbReference type="PROSITE" id="PS50883">
    <property type="entry name" value="EAL"/>
    <property type="match status" value="1"/>
</dbReference>
<name>A0ABP9DR14_9GAMM</name>
<dbReference type="SMART" id="SM00267">
    <property type="entry name" value="GGDEF"/>
    <property type="match status" value="1"/>
</dbReference>
<dbReference type="Pfam" id="PF00990">
    <property type="entry name" value="GGDEF"/>
    <property type="match status" value="1"/>
</dbReference>
<reference evidence="4" key="1">
    <citation type="journal article" date="2019" name="Int. J. Syst. Evol. Microbiol.">
        <title>The Global Catalogue of Microorganisms (GCM) 10K type strain sequencing project: providing services to taxonomists for standard genome sequencing and annotation.</title>
        <authorList>
            <consortium name="The Broad Institute Genomics Platform"/>
            <consortium name="The Broad Institute Genome Sequencing Center for Infectious Disease"/>
            <person name="Wu L."/>
            <person name="Ma J."/>
        </authorList>
    </citation>
    <scope>NUCLEOTIDE SEQUENCE [LARGE SCALE GENOMIC DNA]</scope>
    <source>
        <strain evidence="4">JCM 18392</strain>
    </source>
</reference>